<dbReference type="EMBL" id="BIMW01000126">
    <property type="protein sequence ID" value="GCE95286.1"/>
    <property type="molecule type" value="Genomic_DNA"/>
</dbReference>
<proteinExistence type="predicted"/>
<organism evidence="2 3">
    <name type="scientific">Limnospira platensis NIES-46</name>
    <dbReference type="NCBI Taxonomy" id="1236695"/>
    <lineage>
        <taxon>Bacteria</taxon>
        <taxon>Bacillati</taxon>
        <taxon>Cyanobacteriota</taxon>
        <taxon>Cyanophyceae</taxon>
        <taxon>Oscillatoriophycideae</taxon>
        <taxon>Oscillatoriales</taxon>
        <taxon>Sirenicapillariaceae</taxon>
        <taxon>Limnospira</taxon>
    </lineage>
</organism>
<gene>
    <name evidence="2" type="ORF">NIES46_33490</name>
</gene>
<evidence type="ECO:0000313" key="2">
    <source>
        <dbReference type="EMBL" id="GCE95286.1"/>
    </source>
</evidence>
<reference evidence="2 3" key="1">
    <citation type="journal article" date="2019" name="J Genomics">
        <title>The Draft Genome of a Hydrogen-producing Cyanobacterium, Arthrospira platensis NIES-46.</title>
        <authorList>
            <person name="Suzuki S."/>
            <person name="Yamaguchi H."/>
            <person name="Kawachi M."/>
        </authorList>
    </citation>
    <scope>NUCLEOTIDE SEQUENCE [LARGE SCALE GENOMIC DNA]</scope>
    <source>
        <strain evidence="2 3">NIES-46</strain>
    </source>
</reference>
<protein>
    <recommendedName>
        <fullName evidence="4">ABC transmembrane type-1 domain-containing protein</fullName>
    </recommendedName>
</protein>
<keyword evidence="1" id="KW-0812">Transmembrane</keyword>
<sequence length="135" mass="15119">MVIAKIYGILKLIIFENYRFNTEDILQPNCDYPNLLSANIMLVKKFNQAIITLFGNTSISTILIVPFVVQVVGATGLVGYLSFRTGKSAIADLANQLIEEVSDRIYQNLELYLEIPAKINPKKLDAIELGFGEYD</sequence>
<comment type="caution">
    <text evidence="2">The sequence shown here is derived from an EMBL/GenBank/DDBJ whole genome shotgun (WGS) entry which is preliminary data.</text>
</comment>
<evidence type="ECO:0008006" key="4">
    <source>
        <dbReference type="Google" id="ProtNLM"/>
    </source>
</evidence>
<name>A0A5M3TBR4_LIMPL</name>
<keyword evidence="3" id="KW-1185">Reference proteome</keyword>
<keyword evidence="1" id="KW-0472">Membrane</keyword>
<evidence type="ECO:0000313" key="3">
    <source>
        <dbReference type="Proteomes" id="UP000326169"/>
    </source>
</evidence>
<keyword evidence="1" id="KW-1133">Transmembrane helix</keyword>
<dbReference type="Proteomes" id="UP000326169">
    <property type="component" value="Unassembled WGS sequence"/>
</dbReference>
<feature type="transmembrane region" description="Helical" evidence="1">
    <location>
        <begin position="62"/>
        <end position="83"/>
    </location>
</feature>
<evidence type="ECO:0000256" key="1">
    <source>
        <dbReference type="SAM" id="Phobius"/>
    </source>
</evidence>
<accession>A0A5M3TBR4</accession>